<keyword evidence="2" id="KW-1185">Reference proteome</keyword>
<evidence type="ECO:0000313" key="2">
    <source>
        <dbReference type="Proteomes" id="UP001348369"/>
    </source>
</evidence>
<accession>A0ACD4ZCC9</accession>
<reference evidence="1" key="1">
    <citation type="submission" date="2022-10" db="EMBL/GenBank/DDBJ databases">
        <title>The complete genomes of actinobacterial strains from the NBC collection.</title>
        <authorList>
            <person name="Joergensen T.S."/>
            <person name="Alvarez Arevalo M."/>
            <person name="Sterndorff E.B."/>
            <person name="Faurdal D."/>
            <person name="Vuksanovic O."/>
            <person name="Mourched A.-S."/>
            <person name="Charusanti P."/>
            <person name="Shaw S."/>
            <person name="Blin K."/>
            <person name="Weber T."/>
        </authorList>
    </citation>
    <scope>NUCLEOTIDE SEQUENCE</scope>
    <source>
        <strain evidence="1">NBC 01771</strain>
    </source>
</reference>
<protein>
    <submittedName>
        <fullName evidence="1">Glycosyltransferase family 4 protein</fullName>
    </submittedName>
</protein>
<organism evidence="1 2">
    <name type="scientific">Streptomyces scopuliridis</name>
    <dbReference type="NCBI Taxonomy" id="452529"/>
    <lineage>
        <taxon>Bacteria</taxon>
        <taxon>Bacillati</taxon>
        <taxon>Actinomycetota</taxon>
        <taxon>Actinomycetes</taxon>
        <taxon>Kitasatosporales</taxon>
        <taxon>Streptomycetaceae</taxon>
        <taxon>Streptomyces</taxon>
    </lineage>
</organism>
<evidence type="ECO:0000313" key="1">
    <source>
        <dbReference type="EMBL" id="WSB95613.1"/>
    </source>
</evidence>
<dbReference type="EMBL" id="CP109109">
    <property type="protein sequence ID" value="WSB95613.1"/>
    <property type="molecule type" value="Genomic_DNA"/>
</dbReference>
<dbReference type="Proteomes" id="UP001348369">
    <property type="component" value="Chromosome"/>
</dbReference>
<name>A0ACD4ZCC9_9ACTN</name>
<proteinExistence type="predicted"/>
<sequence length="417" mass="45713">MELVPHFIEIAYLPSHPNYDEKSCTDYQERIKATGGTFSVVPSGTTGLAADAVWGDPGLGEMRNWQIASAALAGRLIDLASRYDVLVAYCHEPVFSFAPIHVALQAEAAGVDITTVYVSHATAFVHEMPLPNPERLMAESLPVHWAKISPTVRLGSISHYMSHHLINEYGANPDTFVPTGNGVDTADHWYRQRSPDEMRELLTRYGVPVDQDLLVTFGRGVPYKRHDMLIRATAETRGSAHPVIMSDTELPDVRKLAARARVDATFITSFDRELMASLVQWPKTRVCSLSAENEPWGLIPMEARLLARDGGALLAAADSGGFSEQVADGIDGFLHTPNSPSQLAQVIDKILGLTENERTRIRRAGAKRVLIEEAWPIKMMESLRATVPGIDAVADAASRELAEGASRGLRKDEQSPE</sequence>
<gene>
    <name evidence="1" type="ORF">OG835_00200</name>
</gene>